<name>A0A1V6CCB7_UNCT6</name>
<organism evidence="2">
    <name type="scientific">candidate division TA06 bacterium ADurb.Bin131</name>
    <dbReference type="NCBI Taxonomy" id="1852827"/>
    <lineage>
        <taxon>Bacteria</taxon>
        <taxon>Bacteria division TA06</taxon>
    </lineage>
</organism>
<protein>
    <recommendedName>
        <fullName evidence="1">Sialidase domain-containing protein</fullName>
    </recommendedName>
</protein>
<evidence type="ECO:0000313" key="2">
    <source>
        <dbReference type="EMBL" id="OQB74541.1"/>
    </source>
</evidence>
<dbReference type="InterPro" id="IPR011040">
    <property type="entry name" value="Sialidase"/>
</dbReference>
<evidence type="ECO:0000259" key="1">
    <source>
        <dbReference type="Pfam" id="PF13088"/>
    </source>
</evidence>
<sequence>MITGKNKTGCRKPGIVYHRTMLMLDGKYTKKIDYDKLPILKPSRHIVLNNEHPEWKFQLHNYLLYYDNRFWCMWSFGPEEEALVGQSILFSTSRDAINWEKPEILAQPQDKGFGYIARGFWIYDNKLFALAAYFTGPGAFGKGKKLSLHAYQWKNKRWQFYGKVFDDTINNFPPDILYNGKWMMTRRDVLMNVYALIGGENSFNEWKSYPVVKQKNRLNFLPDEPFWWKIDDGNIVMFLRDNSGKRKIFRCFSTDNGKTWTHPVKTNFPNATSKFFGLKTSRKYRVFISNANRYMNVLRKQMHLSISMDGNIFTGIARIDIPSDGRATLQYPHAIEYKEDLFIAFSRNKKDIELITVPLERIEKIFNL</sequence>
<dbReference type="InterPro" id="IPR036278">
    <property type="entry name" value="Sialidase_sf"/>
</dbReference>
<dbReference type="Gene3D" id="2.120.10.10">
    <property type="match status" value="1"/>
</dbReference>
<accession>A0A1V6CCB7</accession>
<dbReference type="SUPFAM" id="SSF50939">
    <property type="entry name" value="Sialidases"/>
    <property type="match status" value="1"/>
</dbReference>
<dbReference type="Proteomes" id="UP000485562">
    <property type="component" value="Unassembled WGS sequence"/>
</dbReference>
<dbReference type="PANTHER" id="PTHR43752:SF2">
    <property type="entry name" value="BNR_ASP-BOX REPEAT FAMILY PROTEIN"/>
    <property type="match status" value="1"/>
</dbReference>
<dbReference type="Pfam" id="PF13088">
    <property type="entry name" value="BNR_2"/>
    <property type="match status" value="1"/>
</dbReference>
<comment type="caution">
    <text evidence="2">The sequence shown here is derived from an EMBL/GenBank/DDBJ whole genome shotgun (WGS) entry which is preliminary data.</text>
</comment>
<gene>
    <name evidence="2" type="ORF">BWX89_00483</name>
</gene>
<feature type="domain" description="Sialidase" evidence="1">
    <location>
        <begin position="224"/>
        <end position="339"/>
    </location>
</feature>
<dbReference type="CDD" id="cd15482">
    <property type="entry name" value="Sialidase_non-viral"/>
    <property type="match status" value="1"/>
</dbReference>
<dbReference type="AlphaFoldDB" id="A0A1V6CCB7"/>
<reference evidence="2" key="1">
    <citation type="submission" date="2017-02" db="EMBL/GenBank/DDBJ databases">
        <title>Delving into the versatile metabolic prowess of the omnipresent phylum Bacteroidetes.</title>
        <authorList>
            <person name="Nobu M.K."/>
            <person name="Mei R."/>
            <person name="Narihiro T."/>
            <person name="Kuroda K."/>
            <person name="Liu W.-T."/>
        </authorList>
    </citation>
    <scope>NUCLEOTIDE SEQUENCE</scope>
    <source>
        <strain evidence="2">ADurb.Bin131</strain>
    </source>
</reference>
<dbReference type="PANTHER" id="PTHR43752">
    <property type="entry name" value="BNR/ASP-BOX REPEAT FAMILY PROTEIN"/>
    <property type="match status" value="1"/>
</dbReference>
<dbReference type="EMBL" id="MWDQ01000037">
    <property type="protein sequence ID" value="OQB74541.1"/>
    <property type="molecule type" value="Genomic_DNA"/>
</dbReference>
<proteinExistence type="predicted"/>